<feature type="region of interest" description="Disordered" evidence="1">
    <location>
        <begin position="1"/>
        <end position="37"/>
    </location>
</feature>
<dbReference type="Proteomes" id="UP000775872">
    <property type="component" value="Unassembled WGS sequence"/>
</dbReference>
<dbReference type="OrthoDB" id="73788at2759"/>
<dbReference type="PANTHER" id="PTHR16019">
    <property type="entry name" value="SYNAPSE-ASSOCIATED PROTEIN"/>
    <property type="match status" value="1"/>
</dbReference>
<sequence length="476" mass="52707">MDLAYDHIQEDPNAKDQGAANEGSKSDQPQPSLNSEIQDAYKAFSNSPWGSRIGGFFGNVVKQKGGDVYTQASKELAEVREDATKGLSDLQKSIIEQTRHMTVKDVTLSSDVLEENKDDATKSRDLPSDGQPSETMLSRLRVEAAKRLKDLQRAEDAADEALFRFGGNVRDFLRDAVSIAPNDGAEGGSTVLFESKDSKGKRVFHTSRFDAQLHVIHTTTDGFLKDPVANEYDIWSKEFDVEKKTADISSDLTKYPELRTTMEKLVPDQIPYADFWKCYYYLRHGIETAEARRKDLLKAAAAEDEVGWGDDSDDEEEDNEKGDAKKEVSKKEDPKKAEPKKEEPKEELKKEEPKKEELKKEDAKKTVPSKPVAKEESSDEDSSSEDSSEEESSDDDEPPTKHKTSGSVASSRTIQPTPKGPLKAAAPRNSHDEKSQADSEASYDVVGAASGKTSQAPNSPKDAKKADDDDSDDDWE</sequence>
<dbReference type="GO" id="GO:0005737">
    <property type="term" value="C:cytoplasm"/>
    <property type="evidence" value="ECO:0007669"/>
    <property type="project" value="TreeGrafter"/>
</dbReference>
<dbReference type="InterPro" id="IPR051494">
    <property type="entry name" value="BSD_domain-containing"/>
</dbReference>
<organism evidence="3 4">
    <name type="scientific">Clonostachys solani</name>
    <dbReference type="NCBI Taxonomy" id="160281"/>
    <lineage>
        <taxon>Eukaryota</taxon>
        <taxon>Fungi</taxon>
        <taxon>Dikarya</taxon>
        <taxon>Ascomycota</taxon>
        <taxon>Pezizomycotina</taxon>
        <taxon>Sordariomycetes</taxon>
        <taxon>Hypocreomycetidae</taxon>
        <taxon>Hypocreales</taxon>
        <taxon>Bionectriaceae</taxon>
        <taxon>Clonostachys</taxon>
    </lineage>
</organism>
<reference evidence="3" key="1">
    <citation type="submission" date="2021-10" db="EMBL/GenBank/DDBJ databases">
        <authorList>
            <person name="Piombo E."/>
        </authorList>
    </citation>
    <scope>NUCLEOTIDE SEQUENCE</scope>
</reference>
<accession>A0A9P0ELC4</accession>
<gene>
    <name evidence="3" type="ORF">CSOL1703_00004676</name>
</gene>
<dbReference type="EMBL" id="CABFOC020000045">
    <property type="protein sequence ID" value="CAH0052809.1"/>
    <property type="molecule type" value="Genomic_DNA"/>
</dbReference>
<dbReference type="PROSITE" id="PS50858">
    <property type="entry name" value="BSD"/>
    <property type="match status" value="1"/>
</dbReference>
<name>A0A9P0ELC4_9HYPO</name>
<dbReference type="InterPro" id="IPR035925">
    <property type="entry name" value="BSD_dom_sf"/>
</dbReference>
<feature type="compositionally biased region" description="Basic and acidic residues" evidence="1">
    <location>
        <begin position="1"/>
        <end position="14"/>
    </location>
</feature>
<evidence type="ECO:0000259" key="2">
    <source>
        <dbReference type="PROSITE" id="PS50858"/>
    </source>
</evidence>
<feature type="compositionally biased region" description="Acidic residues" evidence="1">
    <location>
        <begin position="377"/>
        <end position="397"/>
    </location>
</feature>
<feature type="domain" description="BSD" evidence="2">
    <location>
        <begin position="235"/>
        <end position="287"/>
    </location>
</feature>
<feature type="compositionally biased region" description="Polar residues" evidence="1">
    <location>
        <begin position="26"/>
        <end position="37"/>
    </location>
</feature>
<dbReference type="PANTHER" id="PTHR16019:SF5">
    <property type="entry name" value="BSD DOMAIN-CONTAINING PROTEIN 1"/>
    <property type="match status" value="1"/>
</dbReference>
<feature type="region of interest" description="Disordered" evidence="1">
    <location>
        <begin position="114"/>
        <end position="135"/>
    </location>
</feature>
<evidence type="ECO:0000313" key="3">
    <source>
        <dbReference type="EMBL" id="CAH0052809.1"/>
    </source>
</evidence>
<dbReference type="Gene3D" id="1.10.3970.10">
    <property type="entry name" value="BSD domain"/>
    <property type="match status" value="1"/>
</dbReference>
<comment type="caution">
    <text evidence="3">The sequence shown here is derived from an EMBL/GenBank/DDBJ whole genome shotgun (WGS) entry which is preliminary data.</text>
</comment>
<proteinExistence type="predicted"/>
<dbReference type="InterPro" id="IPR005607">
    <property type="entry name" value="BSD_dom"/>
</dbReference>
<feature type="compositionally biased region" description="Basic and acidic residues" evidence="1">
    <location>
        <begin position="114"/>
        <end position="127"/>
    </location>
</feature>
<feature type="compositionally biased region" description="Acidic residues" evidence="1">
    <location>
        <begin position="302"/>
        <end position="320"/>
    </location>
</feature>
<dbReference type="SUPFAM" id="SSF140383">
    <property type="entry name" value="BSD domain-like"/>
    <property type="match status" value="1"/>
</dbReference>
<dbReference type="Pfam" id="PF03909">
    <property type="entry name" value="BSD"/>
    <property type="match status" value="1"/>
</dbReference>
<feature type="region of interest" description="Disordered" evidence="1">
    <location>
        <begin position="302"/>
        <end position="476"/>
    </location>
</feature>
<evidence type="ECO:0000313" key="4">
    <source>
        <dbReference type="Proteomes" id="UP000775872"/>
    </source>
</evidence>
<keyword evidence="4" id="KW-1185">Reference proteome</keyword>
<feature type="compositionally biased region" description="Basic and acidic residues" evidence="1">
    <location>
        <begin position="321"/>
        <end position="365"/>
    </location>
</feature>
<dbReference type="AlphaFoldDB" id="A0A9P0ELC4"/>
<dbReference type="SMART" id="SM00751">
    <property type="entry name" value="BSD"/>
    <property type="match status" value="1"/>
</dbReference>
<evidence type="ECO:0000256" key="1">
    <source>
        <dbReference type="SAM" id="MobiDB-lite"/>
    </source>
</evidence>
<feature type="compositionally biased region" description="Polar residues" evidence="1">
    <location>
        <begin position="405"/>
        <end position="416"/>
    </location>
</feature>
<protein>
    <recommendedName>
        <fullName evidence="2">BSD domain-containing protein</fullName>
    </recommendedName>
</protein>